<feature type="domain" description="Cell wall hydrolase SleB" evidence="2">
    <location>
        <begin position="84"/>
        <end position="193"/>
    </location>
</feature>
<dbReference type="GO" id="GO:0016787">
    <property type="term" value="F:hydrolase activity"/>
    <property type="evidence" value="ECO:0007669"/>
    <property type="project" value="UniProtKB-KW"/>
</dbReference>
<feature type="signal peptide" evidence="1">
    <location>
        <begin position="1"/>
        <end position="19"/>
    </location>
</feature>
<evidence type="ECO:0000313" key="3">
    <source>
        <dbReference type="EMBL" id="EGV33438.1"/>
    </source>
</evidence>
<evidence type="ECO:0000259" key="2">
    <source>
        <dbReference type="Pfam" id="PF07486"/>
    </source>
</evidence>
<dbReference type="Proteomes" id="UP000004200">
    <property type="component" value="Unassembled WGS sequence"/>
</dbReference>
<dbReference type="Gene3D" id="1.10.10.2520">
    <property type="entry name" value="Cell wall hydrolase SleB, domain 1"/>
    <property type="match status" value="1"/>
</dbReference>
<evidence type="ECO:0000313" key="4">
    <source>
        <dbReference type="Proteomes" id="UP000004200"/>
    </source>
</evidence>
<dbReference type="STRING" id="765913.ThidrDRAFT_0645"/>
<dbReference type="RefSeq" id="WP_007039361.1">
    <property type="nucleotide sequence ID" value="NZ_AFWT01000003.1"/>
</dbReference>
<gene>
    <name evidence="3" type="ORF">ThidrDRAFT_0645</name>
</gene>
<sequence>MQVLTVAALPALIFPCLLASSSIEHCELGAVAVTPAVKGAEPVADERVEHVEQVAVSSKEEKKEEKEDADLRCLALNIYHEARSEPESGQIAVARVTLNRVRSKAFPGSICAVVQQGGTKRNRCQFSWWCDGRSDRPKNARAWQRAMEIARKVLDDAVPDPTRGALYYHATYCKPSWSRAYRRTTQIGSHLFYRPTAI</sequence>
<organism evidence="3 4">
    <name type="scientific">Thiorhodococcus drewsii AZ1</name>
    <dbReference type="NCBI Taxonomy" id="765913"/>
    <lineage>
        <taxon>Bacteria</taxon>
        <taxon>Pseudomonadati</taxon>
        <taxon>Pseudomonadota</taxon>
        <taxon>Gammaproteobacteria</taxon>
        <taxon>Chromatiales</taxon>
        <taxon>Chromatiaceae</taxon>
        <taxon>Thiorhodococcus</taxon>
    </lineage>
</organism>
<keyword evidence="3" id="KW-0378">Hydrolase</keyword>
<dbReference type="eggNOG" id="COG3773">
    <property type="taxonomic scope" value="Bacteria"/>
</dbReference>
<keyword evidence="4" id="KW-1185">Reference proteome</keyword>
<evidence type="ECO:0000256" key="1">
    <source>
        <dbReference type="SAM" id="SignalP"/>
    </source>
</evidence>
<comment type="caution">
    <text evidence="3">The sequence shown here is derived from an EMBL/GenBank/DDBJ whole genome shotgun (WGS) entry which is preliminary data.</text>
</comment>
<dbReference type="AlphaFoldDB" id="G2DX84"/>
<reference evidence="3 4" key="1">
    <citation type="submission" date="2011-06" db="EMBL/GenBank/DDBJ databases">
        <title>The draft genome of Thiorhodococcus drewsii AZ1.</title>
        <authorList>
            <consortium name="US DOE Joint Genome Institute (JGI-PGF)"/>
            <person name="Lucas S."/>
            <person name="Han J."/>
            <person name="Lapidus A."/>
            <person name="Cheng J.-F."/>
            <person name="Goodwin L."/>
            <person name="Pitluck S."/>
            <person name="Peters L."/>
            <person name="Land M.L."/>
            <person name="Hauser L."/>
            <person name="Vogl K."/>
            <person name="Liu Z."/>
            <person name="Imhoff J."/>
            <person name="Thiel V."/>
            <person name="Frigaard N.-U."/>
            <person name="Bryant D.A."/>
            <person name="Woyke T.J."/>
        </authorList>
    </citation>
    <scope>NUCLEOTIDE SEQUENCE [LARGE SCALE GENOMIC DNA]</scope>
    <source>
        <strain evidence="3 4">AZ1</strain>
    </source>
</reference>
<dbReference type="InterPro" id="IPR042047">
    <property type="entry name" value="SleB_dom1"/>
</dbReference>
<feature type="chain" id="PRO_5003429088" evidence="1">
    <location>
        <begin position="20"/>
        <end position="198"/>
    </location>
</feature>
<accession>G2DX84</accession>
<dbReference type="OrthoDB" id="9785345at2"/>
<name>G2DX84_9GAMM</name>
<dbReference type="Pfam" id="PF07486">
    <property type="entry name" value="Hydrolase_2"/>
    <property type="match status" value="1"/>
</dbReference>
<keyword evidence="1" id="KW-0732">Signal</keyword>
<dbReference type="Gene3D" id="6.20.240.60">
    <property type="match status" value="1"/>
</dbReference>
<protein>
    <submittedName>
        <fullName evidence="3">Cell wall hydrolase SleB</fullName>
    </submittedName>
</protein>
<proteinExistence type="predicted"/>
<dbReference type="EMBL" id="AFWT01000003">
    <property type="protein sequence ID" value="EGV33438.1"/>
    <property type="molecule type" value="Genomic_DNA"/>
</dbReference>
<dbReference type="InterPro" id="IPR011105">
    <property type="entry name" value="Cell_wall_hydrolase_SleB"/>
</dbReference>